<comment type="caution">
    <text evidence="3">The sequence shown here is derived from an EMBL/GenBank/DDBJ whole genome shotgun (WGS) entry which is preliminary data.</text>
</comment>
<dbReference type="Gene3D" id="3.40.50.720">
    <property type="entry name" value="NAD(P)-binding Rossmann-like Domain"/>
    <property type="match status" value="1"/>
</dbReference>
<dbReference type="Gene3D" id="3.90.25.10">
    <property type="entry name" value="UDP-galactose 4-epimerase, domain 1"/>
    <property type="match status" value="1"/>
</dbReference>
<evidence type="ECO:0000256" key="1">
    <source>
        <dbReference type="ARBA" id="ARBA00007637"/>
    </source>
</evidence>
<gene>
    <name evidence="3" type="ORF">A3J47_02605</name>
</gene>
<evidence type="ECO:0000313" key="3">
    <source>
        <dbReference type="EMBL" id="OGN15831.1"/>
    </source>
</evidence>
<dbReference type="EMBL" id="MGJV01000006">
    <property type="protein sequence ID" value="OGN15831.1"/>
    <property type="molecule type" value="Genomic_DNA"/>
</dbReference>
<proteinExistence type="inferred from homology"/>
<reference evidence="3 4" key="1">
    <citation type="journal article" date="2016" name="Nat. Commun.">
        <title>Thousands of microbial genomes shed light on interconnected biogeochemical processes in an aquifer system.</title>
        <authorList>
            <person name="Anantharaman K."/>
            <person name="Brown C.T."/>
            <person name="Hug L.A."/>
            <person name="Sharon I."/>
            <person name="Castelle C.J."/>
            <person name="Probst A.J."/>
            <person name="Thomas B.C."/>
            <person name="Singh A."/>
            <person name="Wilkins M.J."/>
            <person name="Karaoz U."/>
            <person name="Brodie E.L."/>
            <person name="Williams K.H."/>
            <person name="Hubbard S.S."/>
            <person name="Banfield J.F."/>
        </authorList>
    </citation>
    <scope>NUCLEOTIDE SEQUENCE [LARGE SCALE GENOMIC DNA]</scope>
</reference>
<dbReference type="SUPFAM" id="SSF51735">
    <property type="entry name" value="NAD(P)-binding Rossmann-fold domains"/>
    <property type="match status" value="1"/>
</dbReference>
<feature type="domain" description="NAD-dependent epimerase/dehydratase" evidence="2">
    <location>
        <begin position="4"/>
        <end position="231"/>
    </location>
</feature>
<name>A0A1F8FS32_9BACT</name>
<sequence length="318" mass="35261">MKLLVTGGAGFIGSALVRSLLRTYPRADIVVIDNFSTGKKENLAEVAHKIEIKKVDIRNFQKIKPLFAGTDIVFHEAAIPSVPKSIDNPIPSHQSNIDGTFNVLLAAQDAGVKRVIYAASSSAYGDAAKLPKTETMAPDPKSPYAIQKLTGEYYLKCFGDIFGIQTVALRYFNVFGPRQDPDSPYSGIISVFAKAILERKAPTIFGDGLQSRDFTFVEDAVQLNLLAAKAAQIKRPLYNGGTGKRYTLNQIWKIFQELEGIKLPIKYAKPRLGDVKHSQADIRAARNDFDYKPRYSIRDGLKQTLEWYKNSIAQKSGK</sequence>
<dbReference type="InterPro" id="IPR036291">
    <property type="entry name" value="NAD(P)-bd_dom_sf"/>
</dbReference>
<dbReference type="InterPro" id="IPR001509">
    <property type="entry name" value="Epimerase_deHydtase"/>
</dbReference>
<protein>
    <submittedName>
        <fullName evidence="3">Vi polysaccharide biosynthesis protein VipB/TviC</fullName>
    </submittedName>
</protein>
<dbReference type="CDD" id="cd05256">
    <property type="entry name" value="UDP_AE_SDR_e"/>
    <property type="match status" value="1"/>
</dbReference>
<dbReference type="Proteomes" id="UP000176581">
    <property type="component" value="Unassembled WGS sequence"/>
</dbReference>
<dbReference type="Pfam" id="PF01370">
    <property type="entry name" value="Epimerase"/>
    <property type="match status" value="1"/>
</dbReference>
<comment type="similarity">
    <text evidence="1">Belongs to the NAD(P)-dependent epimerase/dehydratase family.</text>
</comment>
<organism evidence="3 4">
    <name type="scientific">Candidatus Yanofskybacteria bacterium RIFCSPHIGHO2_02_FULL_43_22</name>
    <dbReference type="NCBI Taxonomy" id="1802681"/>
    <lineage>
        <taxon>Bacteria</taxon>
        <taxon>Candidatus Yanofskyibacteriota</taxon>
    </lineage>
</organism>
<evidence type="ECO:0000313" key="4">
    <source>
        <dbReference type="Proteomes" id="UP000176581"/>
    </source>
</evidence>
<dbReference type="PANTHER" id="PTHR43000">
    <property type="entry name" value="DTDP-D-GLUCOSE 4,6-DEHYDRATASE-RELATED"/>
    <property type="match status" value="1"/>
</dbReference>
<evidence type="ECO:0000259" key="2">
    <source>
        <dbReference type="Pfam" id="PF01370"/>
    </source>
</evidence>
<dbReference type="AlphaFoldDB" id="A0A1F8FS32"/>
<accession>A0A1F8FS32</accession>